<dbReference type="AlphaFoldDB" id="A0A1N6EK76"/>
<dbReference type="CDD" id="cd24054">
    <property type="entry name" value="ASKHA_NBD_AaPPX-GppA_MtPPX2-like"/>
    <property type="match status" value="1"/>
</dbReference>
<dbReference type="STRING" id="1123272.SAMN02745824_1970"/>
<dbReference type="InterPro" id="IPR003695">
    <property type="entry name" value="Ppx_GppA_N"/>
</dbReference>
<reference evidence="4" key="1">
    <citation type="submission" date="2016-11" db="EMBL/GenBank/DDBJ databases">
        <authorList>
            <person name="Varghese N."/>
            <person name="Submissions S."/>
        </authorList>
    </citation>
    <scope>NUCLEOTIDE SEQUENCE [LARGE SCALE GENOMIC DNA]</scope>
    <source>
        <strain evidence="4">DSM 22363</strain>
    </source>
</reference>
<dbReference type="Proteomes" id="UP000185192">
    <property type="component" value="Unassembled WGS sequence"/>
</dbReference>
<evidence type="ECO:0000313" key="3">
    <source>
        <dbReference type="EMBL" id="SIN83479.1"/>
    </source>
</evidence>
<dbReference type="GO" id="GO:0016462">
    <property type="term" value="F:pyrophosphatase activity"/>
    <property type="evidence" value="ECO:0007669"/>
    <property type="project" value="TreeGrafter"/>
</dbReference>
<dbReference type="EMBL" id="FSQW01000002">
    <property type="protein sequence ID" value="SIN83479.1"/>
    <property type="molecule type" value="Genomic_DNA"/>
</dbReference>
<name>A0A1N6EK76_9SPHN</name>
<protein>
    <submittedName>
        <fullName evidence="3">Exopolyphosphatase / guanosine-5'-triphosphate,3'-diphosphate pyrophosphatase</fullName>
    </submittedName>
</protein>
<accession>A0A1N6EK76</accession>
<feature type="domain" description="Ppx/GppA phosphatase N-terminal" evidence="2">
    <location>
        <begin position="82"/>
        <end position="362"/>
    </location>
</feature>
<proteinExistence type="predicted"/>
<dbReference type="Gene3D" id="3.30.420.150">
    <property type="entry name" value="Exopolyphosphatase. Domain 2"/>
    <property type="match status" value="1"/>
</dbReference>
<dbReference type="InterPro" id="IPR050273">
    <property type="entry name" value="GppA/Ppx_hydrolase"/>
</dbReference>
<sequence length="370" mass="40377">MVDEASPSPQSKNGGNPDRMTRPKRAATHGNGSRNPAFSRKNTGRWPKLRSYAAIDLGTNNCRLLVAKPSADGFIVTDAFSRVVRLGEGLVETGRISNRAMDRAVAALSICADKLRRRNVTLARSVATEACRRASNGDKFIERVRRETGIALDIITAEEEARLAVLGCQILLEPGNGPALIFDIGGGSTELVLVDTTGPAPEIIDWLSAPWGVVSLTESERFDHQSPEGRELAFANMRARVMDSFAEFAERLPMDADSDFRLLGTSGTVTTLASLHLKLPQYDRRVIDGLIVPAESMREISTMLAYKSPQERAEIPCIGRERADLVVGGCAILESILDIWPATRVGVADRGIREGILRSLMSSNERRPVR</sequence>
<dbReference type="Pfam" id="PF02541">
    <property type="entry name" value="Ppx-GppA"/>
    <property type="match status" value="1"/>
</dbReference>
<dbReference type="RefSeq" id="WP_074205075.1">
    <property type="nucleotide sequence ID" value="NZ_FSQW01000002.1"/>
</dbReference>
<evidence type="ECO:0000313" key="4">
    <source>
        <dbReference type="Proteomes" id="UP000185192"/>
    </source>
</evidence>
<evidence type="ECO:0000256" key="1">
    <source>
        <dbReference type="SAM" id="MobiDB-lite"/>
    </source>
</evidence>
<dbReference type="PANTHER" id="PTHR30005">
    <property type="entry name" value="EXOPOLYPHOSPHATASE"/>
    <property type="match status" value="1"/>
</dbReference>
<dbReference type="SUPFAM" id="SSF53067">
    <property type="entry name" value="Actin-like ATPase domain"/>
    <property type="match status" value="2"/>
</dbReference>
<organism evidence="3 4">
    <name type="scientific">Parasphingorhabdus marina DSM 22363</name>
    <dbReference type="NCBI Taxonomy" id="1123272"/>
    <lineage>
        <taxon>Bacteria</taxon>
        <taxon>Pseudomonadati</taxon>
        <taxon>Pseudomonadota</taxon>
        <taxon>Alphaproteobacteria</taxon>
        <taxon>Sphingomonadales</taxon>
        <taxon>Sphingomonadaceae</taxon>
        <taxon>Parasphingorhabdus</taxon>
    </lineage>
</organism>
<feature type="region of interest" description="Disordered" evidence="1">
    <location>
        <begin position="1"/>
        <end position="43"/>
    </location>
</feature>
<dbReference type="PANTHER" id="PTHR30005:SF0">
    <property type="entry name" value="RETROGRADE REGULATION PROTEIN 2"/>
    <property type="match status" value="1"/>
</dbReference>
<gene>
    <name evidence="3" type="ORF">SAMN02745824_1970</name>
</gene>
<dbReference type="InterPro" id="IPR043129">
    <property type="entry name" value="ATPase_NBD"/>
</dbReference>
<dbReference type="Gene3D" id="3.30.420.40">
    <property type="match status" value="1"/>
</dbReference>
<evidence type="ECO:0000259" key="2">
    <source>
        <dbReference type="Pfam" id="PF02541"/>
    </source>
</evidence>
<keyword evidence="4" id="KW-1185">Reference proteome</keyword>
<dbReference type="OrthoDB" id="9793035at2"/>